<dbReference type="InterPro" id="IPR000754">
    <property type="entry name" value="Ribosomal_uS9"/>
</dbReference>
<dbReference type="InterPro" id="IPR014721">
    <property type="entry name" value="Ribsml_uS5_D2-typ_fold_subgr"/>
</dbReference>
<evidence type="ECO:0000256" key="3">
    <source>
        <dbReference type="ARBA" id="ARBA00023274"/>
    </source>
</evidence>
<keyword evidence="6" id="KW-0150">Chloroplast</keyword>
<proteinExistence type="inferred from homology"/>
<dbReference type="InterPro" id="IPR020568">
    <property type="entry name" value="Ribosomal_Su5_D2-typ_SF"/>
</dbReference>
<dbReference type="Pfam" id="PF00380">
    <property type="entry name" value="Ribosomal_S9"/>
    <property type="match status" value="1"/>
</dbReference>
<dbReference type="HAMAP" id="MF_00532_B">
    <property type="entry name" value="Ribosomal_uS9_B"/>
    <property type="match status" value="1"/>
</dbReference>
<dbReference type="GO" id="GO:0015935">
    <property type="term" value="C:small ribosomal subunit"/>
    <property type="evidence" value="ECO:0007669"/>
    <property type="project" value="TreeGrafter"/>
</dbReference>
<evidence type="ECO:0000256" key="2">
    <source>
        <dbReference type="ARBA" id="ARBA00022980"/>
    </source>
</evidence>
<dbReference type="NCBIfam" id="NF001099">
    <property type="entry name" value="PRK00132.1"/>
    <property type="match status" value="1"/>
</dbReference>
<dbReference type="GeneID" id="26378588"/>
<keyword evidence="3 5" id="KW-0687">Ribonucleoprotein</keyword>
<name>A0A0S2LNK3_JENMI</name>
<comment type="subcellular location">
    <subcellularLocation>
        <location evidence="5">Plastid</location>
        <location evidence="5">Chloroplast</location>
    </subcellularLocation>
</comment>
<dbReference type="InterPro" id="IPR023035">
    <property type="entry name" value="Ribosomal_uS9_bac/plastid"/>
</dbReference>
<evidence type="ECO:0000256" key="1">
    <source>
        <dbReference type="ARBA" id="ARBA00005251"/>
    </source>
</evidence>
<gene>
    <name evidence="5 6" type="primary">rps9</name>
</gene>
<dbReference type="GO" id="GO:0003735">
    <property type="term" value="F:structural constituent of ribosome"/>
    <property type="evidence" value="ECO:0007669"/>
    <property type="project" value="InterPro"/>
</dbReference>
<sequence>MKKKTILAQAVGRRKEAVAQIQLISGTGLIFINKKPAQLYLQNSSHSIFSIQAPFEIFKNIENPNNYKIESIDTIVKVKGGGLVGQAEAIQLATARAMTMLDNSSFKKPLKKKGYLTQDSRVKERRKYGLIKARKAPQYNKR</sequence>
<dbReference type="GO" id="GO:0006412">
    <property type="term" value="P:translation"/>
    <property type="evidence" value="ECO:0007669"/>
    <property type="project" value="UniProtKB-UniRule"/>
</dbReference>
<evidence type="ECO:0000256" key="5">
    <source>
        <dbReference type="HAMAP-Rule" id="MF_00532"/>
    </source>
</evidence>
<reference evidence="6" key="1">
    <citation type="journal article" date="2015" name="BMC Evol. Biol.">
        <title>Chloroplast phylogenomic analysis of chlorophyte green algae identifies a novel lineage sister to the Sphaeropleales (Chlorophyceae).</title>
        <authorList>
            <person name="Lemieux C."/>
            <person name="Vincent A.T."/>
            <person name="Labarre A."/>
            <person name="Otis C."/>
            <person name="Turmel M."/>
        </authorList>
    </citation>
    <scope>NUCLEOTIDE SEQUENCE</scope>
</reference>
<evidence type="ECO:0000313" key="6">
    <source>
        <dbReference type="EMBL" id="ALO62992.1"/>
    </source>
</evidence>
<dbReference type="PANTHER" id="PTHR21569:SF1">
    <property type="entry name" value="SMALL RIBOSOMAL SUBUNIT PROTEIN US9M"/>
    <property type="match status" value="1"/>
</dbReference>
<dbReference type="PANTHER" id="PTHR21569">
    <property type="entry name" value="RIBOSOMAL PROTEIN S9"/>
    <property type="match status" value="1"/>
</dbReference>
<dbReference type="SUPFAM" id="SSF54211">
    <property type="entry name" value="Ribosomal protein S5 domain 2-like"/>
    <property type="match status" value="1"/>
</dbReference>
<dbReference type="Gene3D" id="3.30.230.10">
    <property type="match status" value="1"/>
</dbReference>
<comment type="similarity">
    <text evidence="1 5">Belongs to the universal ribosomal protein uS9 family.</text>
</comment>
<dbReference type="GO" id="GO:0009507">
    <property type="term" value="C:chloroplast"/>
    <property type="evidence" value="ECO:0007669"/>
    <property type="project" value="UniProtKB-SubCell"/>
</dbReference>
<protein>
    <recommendedName>
        <fullName evidence="4 5">Small ribosomal subunit protein uS9c</fullName>
    </recommendedName>
</protein>
<evidence type="ECO:0000256" key="4">
    <source>
        <dbReference type="ARBA" id="ARBA00035152"/>
    </source>
</evidence>
<keyword evidence="2 5" id="KW-0689">Ribosomal protein</keyword>
<accession>A0A0S2LNK3</accession>
<geneLocation type="chloroplast" evidence="6"/>
<dbReference type="RefSeq" id="YP_009184886.1">
    <property type="nucleotide sequence ID" value="NC_028582.1"/>
</dbReference>
<organism evidence="6">
    <name type="scientific">Jenufa minuta</name>
    <name type="common">Green alga</name>
    <dbReference type="NCBI Taxonomy" id="993092"/>
    <lineage>
        <taxon>Eukaryota</taxon>
        <taxon>Viridiplantae</taxon>
        <taxon>Chlorophyta</taxon>
        <taxon>core chlorophytes</taxon>
        <taxon>Chlorophyceae</taxon>
        <taxon>Jenufa</taxon>
    </lineage>
</organism>
<dbReference type="EMBL" id="KT625414">
    <property type="protein sequence ID" value="ALO62992.1"/>
    <property type="molecule type" value="Genomic_DNA"/>
</dbReference>
<dbReference type="AlphaFoldDB" id="A0A0S2LNK3"/>
<dbReference type="GO" id="GO:0003723">
    <property type="term" value="F:RNA binding"/>
    <property type="evidence" value="ECO:0007669"/>
    <property type="project" value="TreeGrafter"/>
</dbReference>
<keyword evidence="6" id="KW-0934">Plastid</keyword>